<sequence length="577" mass="64364">MRLKTAFITILYILFLGTIFFFPLNTAYSQQWSDSVIVTGQVKVDIYSTVELSPVTVEIRQPSTVTVRILTPTGIGIAGRSVVIVAPGLIITQPTGVTDSQGRVTATVYSTSAGTYTVSAKDITYGYDIVIQNSKTLYVVPVNAPTFSPEPYYTKGTTNTVIWSSFGNGYDYYVEVSEDPNFNTVMDNSGWIDSNSYEAENLENGKMYFYRVKTRNPYGGESGWSPSVFSVQDSEPPEIKVITIGDVGDNNTVVWDSKDSVEMIFTVTDNLQLESAVFLCVNSKDETYQCTTDYRMEGDNLIVSIPLNQLERISGAYLRGSYEFCVEATDSAGNIKRVCNIVLTIPSGLPPEEEEKEPTIVEIIQQGVIDIGANIDKLVGNYDPNNLEALTTSTSIITVATAFILTFGSLINLPLVLFQLFLNLLRWLGFRTGAKPLGYVYDALTKDPVPQAIVRIYDENGKMVWSDVTDGRGYFSAKLKEGKYRIEVRASDYTYPSTIIYGKDDYPLSNVYHGEFFEINQESIPNFSIPLGPKEVSTFRVLREIVWGRFKVLFSILHTLLFIVGLVLSIYMYVKRP</sequence>
<accession>A0A847ETI8</accession>
<dbReference type="SUPFAM" id="SSF49373">
    <property type="entry name" value="Invasin/intimin cell-adhesion fragments"/>
    <property type="match status" value="1"/>
</dbReference>
<comment type="similarity">
    <text evidence="1">Belongs to the intimin/invasin family.</text>
</comment>
<dbReference type="Pfam" id="PF02369">
    <property type="entry name" value="Big_1"/>
    <property type="match status" value="1"/>
</dbReference>
<feature type="transmembrane region" description="Helical" evidence="2">
    <location>
        <begin position="396"/>
        <end position="422"/>
    </location>
</feature>
<protein>
    <recommendedName>
        <fullName evidence="3">Fibronectin type-III domain-containing protein</fullName>
    </recommendedName>
</protein>
<evidence type="ECO:0000313" key="5">
    <source>
        <dbReference type="Proteomes" id="UP000554004"/>
    </source>
</evidence>
<dbReference type="SUPFAM" id="SSF49464">
    <property type="entry name" value="Carboxypeptidase regulatory domain-like"/>
    <property type="match status" value="1"/>
</dbReference>
<keyword evidence="2" id="KW-0472">Membrane</keyword>
<gene>
    <name evidence="4" type="ORF">GX618_01215</name>
</gene>
<organism evidence="4 5">
    <name type="scientific">Candidatus Dojkabacteria bacterium</name>
    <dbReference type="NCBI Taxonomy" id="2099670"/>
    <lineage>
        <taxon>Bacteria</taxon>
        <taxon>Candidatus Dojkabacteria</taxon>
    </lineage>
</organism>
<feature type="non-terminal residue" evidence="4">
    <location>
        <position position="577"/>
    </location>
</feature>
<dbReference type="InterPro" id="IPR013783">
    <property type="entry name" value="Ig-like_fold"/>
</dbReference>
<feature type="domain" description="Fibronectin type-III" evidence="3">
    <location>
        <begin position="145"/>
        <end position="237"/>
    </location>
</feature>
<dbReference type="Proteomes" id="UP000554004">
    <property type="component" value="Unassembled WGS sequence"/>
</dbReference>
<dbReference type="SUPFAM" id="SSF49265">
    <property type="entry name" value="Fibronectin type III"/>
    <property type="match status" value="1"/>
</dbReference>
<dbReference type="CDD" id="cd00063">
    <property type="entry name" value="FN3"/>
    <property type="match status" value="1"/>
</dbReference>
<name>A0A847ETI8_9BACT</name>
<dbReference type="InterPro" id="IPR003961">
    <property type="entry name" value="FN3_dom"/>
</dbReference>
<evidence type="ECO:0000256" key="1">
    <source>
        <dbReference type="ARBA" id="ARBA00010116"/>
    </source>
</evidence>
<proteinExistence type="inferred from homology"/>
<evidence type="ECO:0000259" key="3">
    <source>
        <dbReference type="PROSITE" id="PS50853"/>
    </source>
</evidence>
<dbReference type="InterPro" id="IPR003344">
    <property type="entry name" value="Big_1_dom"/>
</dbReference>
<feature type="transmembrane region" description="Helical" evidence="2">
    <location>
        <begin position="552"/>
        <end position="574"/>
    </location>
</feature>
<reference evidence="4 5" key="1">
    <citation type="journal article" date="2020" name="Biotechnol. Biofuels">
        <title>New insights from the biogas microbiome by comprehensive genome-resolved metagenomics of nearly 1600 species originating from multiple anaerobic digesters.</title>
        <authorList>
            <person name="Campanaro S."/>
            <person name="Treu L."/>
            <person name="Rodriguez-R L.M."/>
            <person name="Kovalovszki A."/>
            <person name="Ziels R.M."/>
            <person name="Maus I."/>
            <person name="Zhu X."/>
            <person name="Kougias P.G."/>
            <person name="Basile A."/>
            <person name="Luo G."/>
            <person name="Schluter A."/>
            <person name="Konstantinidis K.T."/>
            <person name="Angelidaki I."/>
        </authorList>
    </citation>
    <scope>NUCLEOTIDE SEQUENCE [LARGE SCALE GENOMIC DNA]</scope>
    <source>
        <strain evidence="4">AS06rmzACSIP_421</strain>
    </source>
</reference>
<dbReference type="AlphaFoldDB" id="A0A847ETI8"/>
<dbReference type="PROSITE" id="PS50853">
    <property type="entry name" value="FN3"/>
    <property type="match status" value="1"/>
</dbReference>
<comment type="caution">
    <text evidence="4">The sequence shown here is derived from an EMBL/GenBank/DDBJ whole genome shotgun (WGS) entry which is preliminary data.</text>
</comment>
<keyword evidence="2" id="KW-0812">Transmembrane</keyword>
<dbReference type="InterPro" id="IPR008969">
    <property type="entry name" value="CarboxyPept-like_regulatory"/>
</dbReference>
<dbReference type="Gene3D" id="2.60.40.1120">
    <property type="entry name" value="Carboxypeptidase-like, regulatory domain"/>
    <property type="match status" value="1"/>
</dbReference>
<evidence type="ECO:0000256" key="2">
    <source>
        <dbReference type="SAM" id="Phobius"/>
    </source>
</evidence>
<dbReference type="InterPro" id="IPR036116">
    <property type="entry name" value="FN3_sf"/>
</dbReference>
<dbReference type="InterPro" id="IPR008964">
    <property type="entry name" value="Invasin/intimin_cell_adhesion"/>
</dbReference>
<dbReference type="EMBL" id="JAAZAL010000039">
    <property type="protein sequence ID" value="NLE30878.1"/>
    <property type="molecule type" value="Genomic_DNA"/>
</dbReference>
<keyword evidence="2" id="KW-1133">Transmembrane helix</keyword>
<dbReference type="Gene3D" id="2.60.40.10">
    <property type="entry name" value="Immunoglobulins"/>
    <property type="match status" value="2"/>
</dbReference>
<evidence type="ECO:0000313" key="4">
    <source>
        <dbReference type="EMBL" id="NLE30878.1"/>
    </source>
</evidence>